<dbReference type="Proteomes" id="UP001497700">
    <property type="component" value="Unassembled WGS sequence"/>
</dbReference>
<accession>A0ACB9YN33</accession>
<gene>
    <name evidence="1" type="ORF">F4820DRAFT_93818</name>
</gene>
<dbReference type="EMBL" id="MU393572">
    <property type="protein sequence ID" value="KAI4860812.1"/>
    <property type="molecule type" value="Genomic_DNA"/>
</dbReference>
<proteinExistence type="predicted"/>
<reference evidence="1 2" key="1">
    <citation type="journal article" date="2022" name="New Phytol.">
        <title>Ecological generalism drives hyperdiversity of secondary metabolite gene clusters in xylarialean endophytes.</title>
        <authorList>
            <person name="Franco M.E.E."/>
            <person name="Wisecaver J.H."/>
            <person name="Arnold A.E."/>
            <person name="Ju Y.M."/>
            <person name="Slot J.C."/>
            <person name="Ahrendt S."/>
            <person name="Moore L.P."/>
            <person name="Eastman K.E."/>
            <person name="Scott K."/>
            <person name="Konkel Z."/>
            <person name="Mondo S.J."/>
            <person name="Kuo A."/>
            <person name="Hayes R.D."/>
            <person name="Haridas S."/>
            <person name="Andreopoulos B."/>
            <person name="Riley R."/>
            <person name="LaButti K."/>
            <person name="Pangilinan J."/>
            <person name="Lipzen A."/>
            <person name="Amirebrahimi M."/>
            <person name="Yan J."/>
            <person name="Adam C."/>
            <person name="Keymanesh K."/>
            <person name="Ng V."/>
            <person name="Louie K."/>
            <person name="Northen T."/>
            <person name="Drula E."/>
            <person name="Henrissat B."/>
            <person name="Hsieh H.M."/>
            <person name="Youens-Clark K."/>
            <person name="Lutzoni F."/>
            <person name="Miadlikowska J."/>
            <person name="Eastwood D.C."/>
            <person name="Hamelin R.C."/>
            <person name="Grigoriev I.V."/>
            <person name="U'Ren J.M."/>
        </authorList>
    </citation>
    <scope>NUCLEOTIDE SEQUENCE [LARGE SCALE GENOMIC DNA]</scope>
    <source>
        <strain evidence="1 2">CBS 119005</strain>
    </source>
</reference>
<evidence type="ECO:0000313" key="2">
    <source>
        <dbReference type="Proteomes" id="UP001497700"/>
    </source>
</evidence>
<evidence type="ECO:0000313" key="1">
    <source>
        <dbReference type="EMBL" id="KAI4860812.1"/>
    </source>
</evidence>
<organism evidence="1 2">
    <name type="scientific">Hypoxylon rubiginosum</name>
    <dbReference type="NCBI Taxonomy" id="110542"/>
    <lineage>
        <taxon>Eukaryota</taxon>
        <taxon>Fungi</taxon>
        <taxon>Dikarya</taxon>
        <taxon>Ascomycota</taxon>
        <taxon>Pezizomycotina</taxon>
        <taxon>Sordariomycetes</taxon>
        <taxon>Xylariomycetidae</taxon>
        <taxon>Xylariales</taxon>
        <taxon>Hypoxylaceae</taxon>
        <taxon>Hypoxylon</taxon>
    </lineage>
</organism>
<protein>
    <submittedName>
        <fullName evidence="1">Polyketide synthase</fullName>
    </submittedName>
</protein>
<sequence length="2047" mass="221430">MILQATQHLLLFGDQTVEKLSSIRALVRNSKTSPAAKRFLQEATDVVQLEFSRISREEHGWNQDFDTLLGLAEENSDRETPNGMVATVLMCIGRLGELIVAAEQDPTILGSGQNPVQVLGFCTGLLPASAIIAARDTSELFTLAREIISITFRMAYEIRRRMLLIEDDPSSWAMTYVGLTAEKMEKILDEFHKSQNIPTPRRVSVGVISKGWITLVGAPSSLARLSSWSPELGSAAHVKTDAGGPIHSKNMPRIDIETVLGDSLIRALPLDWSKARMYSPGSCKEYRHATLGPLLGEIIDDVAHNILHAGQLIDTFIGQMDSRVSVKLTVVGPTGHLPAVEQALRKRTIPYSIVDYTQTIKPDVARGGSDLVAIVGMAGRFPGSDTIEGFWEDLQKGKCHIKKVPKDRFDLDVYYDPTGEKKNSTTAQHGAFIDEPGVFDHRLFNVSPREAAQMDPIQRLLLTTSYEALESAGYCPDGTLSTESNRIATYFGQSSDDWHEILNIEGVDIYYVPSLVRAFGPSKLNYHYKWGGASFAVDSACATSTTAISLACSALISRECDTAMAGGGAVYVSPNGFSGLSRAGMLSTTGGCRTYHDDADGYARGEAVAVVVLKRLEDAVADNDNILGVVRGSTRTYSSTSTSITHPSHISQERVYKDVLRQSSLDPEEISYVEMHGTGTQAGDFEEMTSVINVMARHRSKDNPLTVGAVKAAVGHGEAAAGVTSLIKILMMLRDRVVPPQPGWPFQLNHKFPPLDRMNVRIAAKKSELRSSPLGNKKLKVLVNTFDASGGNTSLAIEEPPAQPIKVDDPRATHVIAISARTIASLQKNRERLLDYLTRNSNTKLADLAYSTTARRMHETLRVAYVGKSTNDIVYQLRDDVAKNGANDPRTKVKKTSRVFLFTGQGSQYAGMGAGLFTTNKPFAELLQTYQDMAVEMGLPPYLDIISDKGVDITVQSATKVQLAIVSLEMAVAFMLRTWGIKPDVVIGHSLGEYAALNTAGVLSVSDVLYLVGKRAMLMEKHLAPHTHAMLATSSDVASLQGSFATLGLKSCNIACINAPSVTVASGSVQDISVLQERMAADGARTTLLKVPYGFHSAQTEPILNEFRNLARGVVFSKPVIPIVSTLTGEIEREAATFSPTYLARQARESVNFVGALNTCKAAGFVGENTLFVEIGPDPVCMGLARRTLELPPSTRFLPTLKSNEDNWATISGVLKAAYETGVSVNWPEFHKTYKSSVKLLELPHYAFDNRVFWTSYVEPIPVAQDADVTSVKTIEAPRLAGFPTTSVHRVVSEEATDASVTVTFSSDTSAPGLLKAIQNHIVNGQKICPLSTLGDMALTAAQYTFFKLHNTETPIDRMSIHDMEMVKAFVLVDGTPYPTIYVTATYVAEKGTVDITFHSKPGGKDVIHGICKVQFGDSVPWQNSLSRTLFLLKSRIETLQERGNTGKAHKLLAPIVYKLFSNVVIYDEAYRGLEEVVLASDCSDAVGRVTLPTTEGTGHFLFDPYGVESVTHLAGFVLNSGLKYSDDIACVTFGFDSWRALEPLSHGTIYTNYVCMQEIPGSPIISADCYVFNGDKLVQVTSGFKFQKINKVALNTVLGIPSVASPTGRADQHTRHAKTVKRSQIDSGFVSQISSALETPMAMSDIGTPETDSLTEASGGADIVAMLLSTVAHESGCTPNDMVDDAMFTDLGVDSLMAITVFAIVKRETGLDLEASFFVENATIGEAKRAILNRVGGPQDNLPVTPPPEVSEVKVKFVAPVQVIEAPVTPPEDIIVEEKIHDVIEVKKTKSNSETVVKVTAVEVSESVSPATTAVEVPTQYTSKVIHLQGKRTPEADKLFLIADETGSALSYIQLPDLDPSLCVYGVESPFSKSPSDYTVSIPQLAGVFAAAIRKEQAAGPYLLGGMSAGATVAYEVARQLLAAGEQVRGLLLLDPTKTADIELRLTAPPKGVGLKPAQKEHIRRTLAALAAYRPSTMATAGSAGQPRKVVAIVTKQTADAQTVWEKRVPGLVCTPIDAATGTLMKFPTLNVFGQMCKEAVATILE</sequence>
<name>A0ACB9YN33_9PEZI</name>
<keyword evidence="2" id="KW-1185">Reference proteome</keyword>
<comment type="caution">
    <text evidence="1">The sequence shown here is derived from an EMBL/GenBank/DDBJ whole genome shotgun (WGS) entry which is preliminary data.</text>
</comment>